<feature type="chain" id="PRO_5046990535" description="Lipoprotein" evidence="2">
    <location>
        <begin position="38"/>
        <end position="174"/>
    </location>
</feature>
<organism evidence="3 4">
    <name type="scientific">Lysobacter brunescens</name>
    <dbReference type="NCBI Taxonomy" id="262323"/>
    <lineage>
        <taxon>Bacteria</taxon>
        <taxon>Pseudomonadati</taxon>
        <taxon>Pseudomonadota</taxon>
        <taxon>Gammaproteobacteria</taxon>
        <taxon>Lysobacterales</taxon>
        <taxon>Lysobacteraceae</taxon>
        <taxon>Lysobacter</taxon>
    </lineage>
</organism>
<comment type="caution">
    <text evidence="3">The sequence shown here is derived from an EMBL/GenBank/DDBJ whole genome shotgun (WGS) entry which is preliminary data.</text>
</comment>
<feature type="region of interest" description="Disordered" evidence="1">
    <location>
        <begin position="42"/>
        <end position="77"/>
    </location>
</feature>
<evidence type="ECO:0000313" key="3">
    <source>
        <dbReference type="EMBL" id="MFD0724252.1"/>
    </source>
</evidence>
<dbReference type="RefSeq" id="WP_386821925.1">
    <property type="nucleotide sequence ID" value="NZ_JBHTIF010000001.1"/>
</dbReference>
<sequence>MHRHTCRHAGVAGTPAPSVGATAKCLFAVALAFSAVACTDSTSPDTSAAASGATTADAAASAPAEHPVPSGEPPADVVRDLIFEEYAELEKAGPMPATVTASGQPLKLRAKLFDARKETCSPRPQQPPGHYECTLTIKLSLTGDGSDPAREEPSEQGARLGVKWDAVSGRWIRG</sequence>
<accession>A0ABW2Y7A3</accession>
<feature type="compositionally biased region" description="Low complexity" evidence="1">
    <location>
        <begin position="42"/>
        <end position="64"/>
    </location>
</feature>
<keyword evidence="2" id="KW-0732">Signal</keyword>
<dbReference type="EMBL" id="JBHTIF010000001">
    <property type="protein sequence ID" value="MFD0724252.1"/>
    <property type="molecule type" value="Genomic_DNA"/>
</dbReference>
<evidence type="ECO:0000256" key="2">
    <source>
        <dbReference type="SAM" id="SignalP"/>
    </source>
</evidence>
<evidence type="ECO:0000256" key="1">
    <source>
        <dbReference type="SAM" id="MobiDB-lite"/>
    </source>
</evidence>
<gene>
    <name evidence="3" type="ORF">ACFQ0E_01440</name>
</gene>
<keyword evidence="4" id="KW-1185">Reference proteome</keyword>
<reference evidence="4" key="1">
    <citation type="journal article" date="2019" name="Int. J. Syst. Evol. Microbiol.">
        <title>The Global Catalogue of Microorganisms (GCM) 10K type strain sequencing project: providing services to taxonomists for standard genome sequencing and annotation.</title>
        <authorList>
            <consortium name="The Broad Institute Genomics Platform"/>
            <consortium name="The Broad Institute Genome Sequencing Center for Infectious Disease"/>
            <person name="Wu L."/>
            <person name="Ma J."/>
        </authorList>
    </citation>
    <scope>NUCLEOTIDE SEQUENCE [LARGE SCALE GENOMIC DNA]</scope>
    <source>
        <strain evidence="4">CCUG 55585</strain>
    </source>
</reference>
<name>A0ABW2Y7A3_9GAMM</name>
<protein>
    <recommendedName>
        <fullName evidence="5">Lipoprotein</fullName>
    </recommendedName>
</protein>
<dbReference type="Proteomes" id="UP001597110">
    <property type="component" value="Unassembled WGS sequence"/>
</dbReference>
<evidence type="ECO:0008006" key="5">
    <source>
        <dbReference type="Google" id="ProtNLM"/>
    </source>
</evidence>
<proteinExistence type="predicted"/>
<feature type="signal peptide" evidence="2">
    <location>
        <begin position="1"/>
        <end position="37"/>
    </location>
</feature>
<evidence type="ECO:0000313" key="4">
    <source>
        <dbReference type="Proteomes" id="UP001597110"/>
    </source>
</evidence>